<organism evidence="15 16">
    <name type="scientific">Anabas testudineus</name>
    <name type="common">Climbing perch</name>
    <name type="synonym">Anthias testudineus</name>
    <dbReference type="NCBI Taxonomy" id="64144"/>
    <lineage>
        <taxon>Eukaryota</taxon>
        <taxon>Metazoa</taxon>
        <taxon>Chordata</taxon>
        <taxon>Craniata</taxon>
        <taxon>Vertebrata</taxon>
        <taxon>Euteleostomi</taxon>
        <taxon>Actinopterygii</taxon>
        <taxon>Neopterygii</taxon>
        <taxon>Teleostei</taxon>
        <taxon>Neoteleostei</taxon>
        <taxon>Acanthomorphata</taxon>
        <taxon>Anabantaria</taxon>
        <taxon>Anabantiformes</taxon>
        <taxon>Anabantoidei</taxon>
        <taxon>Anabantidae</taxon>
        <taxon>Anabas</taxon>
    </lineage>
</organism>
<dbReference type="Pfam" id="PF13306">
    <property type="entry name" value="LRR_5"/>
    <property type="match status" value="1"/>
</dbReference>
<dbReference type="Proteomes" id="UP000265040">
    <property type="component" value="Chromosome 11"/>
</dbReference>
<evidence type="ECO:0000256" key="5">
    <source>
        <dbReference type="ARBA" id="ARBA00022692"/>
    </source>
</evidence>
<evidence type="ECO:0000259" key="14">
    <source>
        <dbReference type="PROSITE" id="PS50104"/>
    </source>
</evidence>
<dbReference type="SMART" id="SM00369">
    <property type="entry name" value="LRR_TYP"/>
    <property type="match status" value="13"/>
</dbReference>
<dbReference type="FunFam" id="3.40.50.10140:FF:000001">
    <property type="entry name" value="Toll-like receptor 2"/>
    <property type="match status" value="1"/>
</dbReference>
<evidence type="ECO:0000256" key="4">
    <source>
        <dbReference type="ARBA" id="ARBA00022614"/>
    </source>
</evidence>
<reference evidence="15" key="1">
    <citation type="submission" date="2021-04" db="EMBL/GenBank/DDBJ databases">
        <authorList>
            <consortium name="Wellcome Sanger Institute Data Sharing"/>
        </authorList>
    </citation>
    <scope>NUCLEOTIDE SEQUENCE [LARGE SCALE GENOMIC DNA]</scope>
</reference>
<comment type="subcellular location">
    <subcellularLocation>
        <location evidence="1">Membrane</location>
        <topology evidence="1">Single-pass type I membrane protein</topology>
    </subcellularLocation>
</comment>
<evidence type="ECO:0000256" key="8">
    <source>
        <dbReference type="ARBA" id="ARBA00022859"/>
    </source>
</evidence>
<keyword evidence="11" id="KW-0675">Receptor</keyword>
<dbReference type="InterPro" id="IPR000483">
    <property type="entry name" value="Cys-rich_flank_reg_C"/>
</dbReference>
<evidence type="ECO:0000313" key="16">
    <source>
        <dbReference type="Proteomes" id="UP000265040"/>
    </source>
</evidence>
<keyword evidence="8" id="KW-0391">Immunity</keyword>
<dbReference type="AlphaFoldDB" id="A0A3Q1IKF6"/>
<evidence type="ECO:0000256" key="1">
    <source>
        <dbReference type="ARBA" id="ARBA00004479"/>
    </source>
</evidence>
<dbReference type="GO" id="GO:0038023">
    <property type="term" value="F:signaling receptor activity"/>
    <property type="evidence" value="ECO:0007669"/>
    <property type="project" value="TreeGrafter"/>
</dbReference>
<dbReference type="Gene3D" id="3.80.10.10">
    <property type="entry name" value="Ribonuclease Inhibitor"/>
    <property type="match status" value="4"/>
</dbReference>
<dbReference type="FunFam" id="3.80.10.10:FF:001164">
    <property type="entry name" value="GH01279p"/>
    <property type="match status" value="1"/>
</dbReference>
<sequence length="965" mass="111183">MSAMFQEISVPTMKTLLLHHVLRLLVILAFLQLYLNPLLAYSLRSCVIVYSKNPAADVVLNCANRKLTTVPENDIPRNVSLIYLSNNHIERITKKDFGNLSKVRILHMQFNKIAHVDDGSFIHLGALTKLFLNENSLTSLTANIFQGLSSLTVLDLSSNTIQFIHASAFQFLTNLKNVSLEQNNLHKITEIQPILQLPRLQKLIVRLNLFTSFETKDLQLNVSSCLKELDLSENKLNYFSITTPIFPHLQSIDLSKCGQDDGLKWDIPDKALLKNVTQLYFCKTLISLEEIQKVLQSLDSLKHLRLNYMEKLIHKHLLATVCKIPTLRKLDLYWNKVPNLSAKLVSCSQLSELKLSETNMTELSKGSLQSMKRLQSLALDKNFLTKVPDDIRSLSYLEILVLSDNYISELGCDDFLNTTQLSEIYLDINGITRLHSCVFEKLHNLKVLELSYNMLRTFGGSFKIGPPALEMLHFSKTYLTVFEKGDFQGLSSLKDLDATNNNIRVKHGAFEGLKNLETLSISIPSEQYYNFRGLERLEILTIYVYMEGTFKHPDPNYYEAFYHLKSLKVFTVICNIDHFGFPLYIPMQTLESMRHLEDFTADNIYITAPAPDTFRFNTLLKNLTIRHTDLSDLDPELFYPIPNLEVLDFSNCYLKSLDFLAQVDLSALRYLKLTDNELTVINETVFQSLPALTYLDLDNNPFTCDCSNAGFIQWVTSNDQTQVVNAHQYTCSFPGAEQGRKLLDFDVQSCWMDVGFLCFISSTCLVVLTLLSSFIYHFLRWQLSYGFYLFLAFLYDSRKKKKGTPHQFDAFVSYNVHDEAWVYREMLPVLEEEQGWRLCLHHRDFQPGKPIMENITDAIYGSRKTICVISQHYLQSEWCSREIQMASFRLFDEQKDVLILLFLEEIPDQQLSPYYRMRKLVKRRTYLSWPQAGQHTGVFWQNVRRALETGDGPTDNNLLTGPAQC</sequence>
<dbReference type="Ensembl" id="ENSATET00000018458.3">
    <property type="protein sequence ID" value="ENSATEP00000018153.3"/>
    <property type="gene ID" value="ENSATEG00000012611.3"/>
</dbReference>
<dbReference type="GO" id="GO:0045087">
    <property type="term" value="P:innate immune response"/>
    <property type="evidence" value="ECO:0007669"/>
    <property type="project" value="UniProtKB-KW"/>
</dbReference>
<keyword evidence="6" id="KW-0732">Signal</keyword>
<dbReference type="SUPFAM" id="SSF52058">
    <property type="entry name" value="L domain-like"/>
    <property type="match status" value="2"/>
</dbReference>
<dbReference type="InterPro" id="IPR001611">
    <property type="entry name" value="Leu-rich_rpt"/>
</dbReference>
<dbReference type="GO" id="GO:0006954">
    <property type="term" value="P:inflammatory response"/>
    <property type="evidence" value="ECO:0007669"/>
    <property type="project" value="UniProtKB-KW"/>
</dbReference>
<evidence type="ECO:0000256" key="7">
    <source>
        <dbReference type="ARBA" id="ARBA00022737"/>
    </source>
</evidence>
<dbReference type="Pfam" id="PF01582">
    <property type="entry name" value="TIR"/>
    <property type="match status" value="1"/>
</dbReference>
<dbReference type="GO" id="GO:0005886">
    <property type="term" value="C:plasma membrane"/>
    <property type="evidence" value="ECO:0007669"/>
    <property type="project" value="TreeGrafter"/>
</dbReference>
<keyword evidence="10" id="KW-0472">Membrane</keyword>
<keyword evidence="9" id="KW-1133">Transmembrane helix</keyword>
<dbReference type="PANTHER" id="PTHR24365:SF522">
    <property type="entry name" value="LOW QUALITY PROTEIN: TOLL-LIKE RECEPTOR 13-RELATED"/>
    <property type="match status" value="1"/>
</dbReference>
<dbReference type="Gene3D" id="3.40.50.10140">
    <property type="entry name" value="Toll/interleukin-1 receptor homology (TIR) domain"/>
    <property type="match status" value="1"/>
</dbReference>
<evidence type="ECO:0000256" key="10">
    <source>
        <dbReference type="ARBA" id="ARBA00023136"/>
    </source>
</evidence>
<keyword evidence="16" id="KW-1185">Reference proteome</keyword>
<evidence type="ECO:0000256" key="6">
    <source>
        <dbReference type="ARBA" id="ARBA00022729"/>
    </source>
</evidence>
<keyword evidence="5" id="KW-0812">Transmembrane</keyword>
<dbReference type="InterPro" id="IPR003591">
    <property type="entry name" value="Leu-rich_rpt_typical-subtyp"/>
</dbReference>
<name>A0A3Q1IKF6_ANATE</name>
<evidence type="ECO:0000256" key="3">
    <source>
        <dbReference type="ARBA" id="ARBA00022588"/>
    </source>
</evidence>
<keyword evidence="4" id="KW-0433">Leucine-rich repeat</keyword>
<evidence type="ECO:0000256" key="13">
    <source>
        <dbReference type="ARBA" id="ARBA00023198"/>
    </source>
</evidence>
<feature type="domain" description="TIR" evidence="14">
    <location>
        <begin position="806"/>
        <end position="947"/>
    </location>
</feature>
<evidence type="ECO:0000256" key="12">
    <source>
        <dbReference type="ARBA" id="ARBA00023180"/>
    </source>
</evidence>
<evidence type="ECO:0000256" key="2">
    <source>
        <dbReference type="ARBA" id="ARBA00009634"/>
    </source>
</evidence>
<dbReference type="SMART" id="SM00082">
    <property type="entry name" value="LRRCT"/>
    <property type="match status" value="1"/>
</dbReference>
<dbReference type="SUPFAM" id="SSF52200">
    <property type="entry name" value="Toll/Interleukin receptor TIR domain"/>
    <property type="match status" value="1"/>
</dbReference>
<reference evidence="15" key="2">
    <citation type="submission" date="2025-08" db="UniProtKB">
        <authorList>
            <consortium name="Ensembl"/>
        </authorList>
    </citation>
    <scope>IDENTIFICATION</scope>
</reference>
<dbReference type="PROSITE" id="PS51450">
    <property type="entry name" value="LRR"/>
    <property type="match status" value="1"/>
</dbReference>
<evidence type="ECO:0000256" key="9">
    <source>
        <dbReference type="ARBA" id="ARBA00022989"/>
    </source>
</evidence>
<dbReference type="InterPro" id="IPR032675">
    <property type="entry name" value="LRR_dom_sf"/>
</dbReference>
<dbReference type="PANTHER" id="PTHR24365">
    <property type="entry name" value="TOLL-LIKE RECEPTOR"/>
    <property type="match status" value="1"/>
</dbReference>
<dbReference type="InterPro" id="IPR000157">
    <property type="entry name" value="TIR_dom"/>
</dbReference>
<dbReference type="RefSeq" id="XP_033182087.1">
    <property type="nucleotide sequence ID" value="XM_033326196.1"/>
</dbReference>
<keyword evidence="7" id="KW-0677">Repeat</keyword>
<accession>A0A3Q1IKF6</accession>
<dbReference type="PROSITE" id="PS50104">
    <property type="entry name" value="TIR"/>
    <property type="match status" value="1"/>
</dbReference>
<keyword evidence="13" id="KW-0395">Inflammatory response</keyword>
<protein>
    <recommendedName>
        <fullName evidence="14">TIR domain-containing protein</fullName>
    </recommendedName>
</protein>
<dbReference type="SMART" id="SM00255">
    <property type="entry name" value="TIR"/>
    <property type="match status" value="1"/>
</dbReference>
<evidence type="ECO:0000313" key="15">
    <source>
        <dbReference type="Ensembl" id="ENSATEP00000018153.3"/>
    </source>
</evidence>
<dbReference type="GeneID" id="113155167"/>
<keyword evidence="12" id="KW-0325">Glycoprotein</keyword>
<reference evidence="15" key="3">
    <citation type="submission" date="2025-09" db="UniProtKB">
        <authorList>
            <consortium name="Ensembl"/>
        </authorList>
    </citation>
    <scope>IDENTIFICATION</scope>
</reference>
<keyword evidence="3" id="KW-0399">Innate immunity</keyword>
<dbReference type="InterPro" id="IPR035897">
    <property type="entry name" value="Toll_tir_struct_dom_sf"/>
</dbReference>
<dbReference type="InterPro" id="IPR026906">
    <property type="entry name" value="LRR_5"/>
</dbReference>
<comment type="similarity">
    <text evidence="2">Belongs to the Toll-like receptor family.</text>
</comment>
<dbReference type="Pfam" id="PF13855">
    <property type="entry name" value="LRR_8"/>
    <property type="match status" value="3"/>
</dbReference>
<dbReference type="GO" id="GO:0002224">
    <property type="term" value="P:toll-like receptor signaling pathway"/>
    <property type="evidence" value="ECO:0007669"/>
    <property type="project" value="TreeGrafter"/>
</dbReference>
<proteinExistence type="inferred from homology"/>
<dbReference type="SMART" id="SM00365">
    <property type="entry name" value="LRR_SD22"/>
    <property type="match status" value="7"/>
</dbReference>
<evidence type="ECO:0000256" key="11">
    <source>
        <dbReference type="ARBA" id="ARBA00023170"/>
    </source>
</evidence>
<dbReference type="GeneTree" id="ENSGT00940000163999"/>